<dbReference type="InterPro" id="IPR036259">
    <property type="entry name" value="MFS_trans_sf"/>
</dbReference>
<dbReference type="EMBL" id="JAAOAV010000086">
    <property type="protein sequence ID" value="KAF5603827.1"/>
    <property type="molecule type" value="Genomic_DNA"/>
</dbReference>
<keyword evidence="4" id="KW-0472">Membrane</keyword>
<feature type="transmembrane region" description="Helical" evidence="4">
    <location>
        <begin position="346"/>
        <end position="369"/>
    </location>
</feature>
<dbReference type="Gene3D" id="3.40.50.300">
    <property type="entry name" value="P-loop containing nucleotide triphosphate hydrolases"/>
    <property type="match status" value="1"/>
</dbReference>
<dbReference type="InterPro" id="IPR027417">
    <property type="entry name" value="P-loop_NTPase"/>
</dbReference>
<reference evidence="5 6" key="1">
    <citation type="submission" date="2020-05" db="EMBL/GenBank/DDBJ databases">
        <title>Identification and distribution of gene clusters putatively required for synthesis of sphingolipid metabolism inhibitors in phylogenetically diverse species of the filamentous fungus Fusarium.</title>
        <authorList>
            <person name="Kim H.-S."/>
            <person name="Busman M."/>
            <person name="Brown D.W."/>
            <person name="Divon H."/>
            <person name="Uhlig S."/>
            <person name="Proctor R.H."/>
        </authorList>
    </citation>
    <scope>NUCLEOTIDE SEQUENCE [LARGE SCALE GENOMIC DNA]</scope>
    <source>
        <strain evidence="5 6">NRRL 66333</strain>
    </source>
</reference>
<feature type="transmembrane region" description="Helical" evidence="4">
    <location>
        <begin position="128"/>
        <end position="150"/>
    </location>
</feature>
<dbReference type="PANTHER" id="PTHR11360:SF284">
    <property type="entry name" value="EG:103B4.3 PROTEIN-RELATED"/>
    <property type="match status" value="1"/>
</dbReference>
<feature type="transmembrane region" description="Helical" evidence="4">
    <location>
        <begin position="94"/>
        <end position="116"/>
    </location>
</feature>
<keyword evidence="3" id="KW-0325">Glycoprotein</keyword>
<dbReference type="GO" id="GO:0022857">
    <property type="term" value="F:transmembrane transporter activity"/>
    <property type="evidence" value="ECO:0007669"/>
    <property type="project" value="InterPro"/>
</dbReference>
<keyword evidence="4" id="KW-0812">Transmembrane</keyword>
<proteinExistence type="inferred from homology"/>
<dbReference type="Pfam" id="PF07690">
    <property type="entry name" value="MFS_1"/>
    <property type="match status" value="2"/>
</dbReference>
<evidence type="ECO:0000313" key="6">
    <source>
        <dbReference type="Proteomes" id="UP000547976"/>
    </source>
</evidence>
<dbReference type="CDD" id="cd17352">
    <property type="entry name" value="MFS_MCT_SLC16"/>
    <property type="match status" value="1"/>
</dbReference>
<name>A0A8H5UY77_GIBSU</name>
<feature type="transmembrane region" description="Helical" evidence="4">
    <location>
        <begin position="67"/>
        <end position="88"/>
    </location>
</feature>
<dbReference type="PANTHER" id="PTHR11360">
    <property type="entry name" value="MONOCARBOXYLATE TRANSPORTER"/>
    <property type="match status" value="1"/>
</dbReference>
<keyword evidence="4" id="KW-1133">Transmembrane helix</keyword>
<evidence type="ECO:0000256" key="4">
    <source>
        <dbReference type="SAM" id="Phobius"/>
    </source>
</evidence>
<evidence type="ECO:0000256" key="1">
    <source>
        <dbReference type="ARBA" id="ARBA00004141"/>
    </source>
</evidence>
<sequence length="611" mass="66991">MVTTNSAAERPSNQLQYSKWRYASIVFASFIISFTASGLLFSFAVYQEHYKAIIPTAGTPFTGASAATIDLIGTLLAALMTIVAPFVMTWTKYYGPRPVVCLGGILFSVASVLASFGRALWHFQLAQGLLLGFATGFSFVPSMTVAPTWFGKQRGLAMGIVSAGTGIGGLVWTPAILACIGSLGFRNTLRLTGCLATVLICISGFILDWETVFFAQAASTLFQSAAYYIPVFFTVTYAKTLGYTEEEGANLTAASNACNAIGKIAVGFIADKLGRLNSFFLTTLLTAFVCVGLWIPSTLIGDSNETASRGLFVSFTVLYGLLASAFISLFPAALIELFGVQELPRIAGVMYMLQGLATLVGTPVAGALVRREGLSRSSRDYTAMSAWAAALMTSAAIAVAGVRLEAMKRSGNGTSKRKWNIELKRSHDGRTLPNNYSDGPEGAGKTTIGKVLSQYLNKELFSLDRHRKELYAPFDYDDARANKLYEQEGVEGLLKYWKYFEYRAVVDILQNALKPGDRFYGKILDFGAGHSIFEDKEELDRVQELMSPYRGVFLILPCEDVEEALRIMEERRGHELSYNRHFLDHPSNKKLAKHIIYTKDISPERSAVMRF</sequence>
<comment type="similarity">
    <text evidence="2">Belongs to the major facilitator superfamily. Monocarboxylate porter (TC 2.A.1.13) family.</text>
</comment>
<dbReference type="SUPFAM" id="SSF103473">
    <property type="entry name" value="MFS general substrate transporter"/>
    <property type="match status" value="1"/>
</dbReference>
<comment type="subcellular location">
    <subcellularLocation>
        <location evidence="1">Membrane</location>
        <topology evidence="1">Multi-pass membrane protein</topology>
    </subcellularLocation>
</comment>
<feature type="transmembrane region" description="Helical" evidence="4">
    <location>
        <begin position="312"/>
        <end position="334"/>
    </location>
</feature>
<evidence type="ECO:0000313" key="5">
    <source>
        <dbReference type="EMBL" id="KAF5603827.1"/>
    </source>
</evidence>
<keyword evidence="6" id="KW-1185">Reference proteome</keyword>
<dbReference type="InterPro" id="IPR050327">
    <property type="entry name" value="Proton-linked_MCT"/>
</dbReference>
<dbReference type="SUPFAM" id="SSF52540">
    <property type="entry name" value="P-loop containing nucleoside triphosphate hydrolases"/>
    <property type="match status" value="1"/>
</dbReference>
<dbReference type="OrthoDB" id="6499973at2759"/>
<feature type="transmembrane region" description="Helical" evidence="4">
    <location>
        <begin position="213"/>
        <end position="233"/>
    </location>
</feature>
<feature type="transmembrane region" description="Helical" evidence="4">
    <location>
        <begin position="381"/>
        <end position="402"/>
    </location>
</feature>
<evidence type="ECO:0000256" key="3">
    <source>
        <dbReference type="ARBA" id="ARBA00023180"/>
    </source>
</evidence>
<dbReference type="RefSeq" id="XP_036537428.1">
    <property type="nucleotide sequence ID" value="XM_036685342.1"/>
</dbReference>
<dbReference type="GO" id="GO:0016020">
    <property type="term" value="C:membrane"/>
    <property type="evidence" value="ECO:0007669"/>
    <property type="project" value="UniProtKB-SubCell"/>
</dbReference>
<protein>
    <submittedName>
        <fullName evidence="5">Monocarboxylate transporter</fullName>
    </submittedName>
</protein>
<feature type="transmembrane region" description="Helical" evidence="4">
    <location>
        <begin position="20"/>
        <end position="46"/>
    </location>
</feature>
<feature type="transmembrane region" description="Helical" evidence="4">
    <location>
        <begin position="189"/>
        <end position="207"/>
    </location>
</feature>
<feature type="transmembrane region" description="Helical" evidence="4">
    <location>
        <begin position="156"/>
        <end position="177"/>
    </location>
</feature>
<comment type="caution">
    <text evidence="5">The sequence shown here is derived from an EMBL/GenBank/DDBJ whole genome shotgun (WGS) entry which is preliminary data.</text>
</comment>
<feature type="transmembrane region" description="Helical" evidence="4">
    <location>
        <begin position="279"/>
        <end position="300"/>
    </location>
</feature>
<gene>
    <name evidence="5" type="ORF">FSUBG_7076</name>
</gene>
<dbReference type="Proteomes" id="UP000547976">
    <property type="component" value="Unassembled WGS sequence"/>
</dbReference>
<evidence type="ECO:0000256" key="2">
    <source>
        <dbReference type="ARBA" id="ARBA00006727"/>
    </source>
</evidence>
<dbReference type="Gene3D" id="1.20.1250.20">
    <property type="entry name" value="MFS general substrate transporter like domains"/>
    <property type="match status" value="2"/>
</dbReference>
<dbReference type="GeneID" id="59320060"/>
<dbReference type="InterPro" id="IPR011701">
    <property type="entry name" value="MFS"/>
</dbReference>
<accession>A0A8H5UY77</accession>
<dbReference type="AlphaFoldDB" id="A0A8H5UY77"/>
<organism evidence="5 6">
    <name type="scientific">Gibberella subglutinans</name>
    <name type="common">Fusarium subglutinans</name>
    <dbReference type="NCBI Taxonomy" id="42677"/>
    <lineage>
        <taxon>Eukaryota</taxon>
        <taxon>Fungi</taxon>
        <taxon>Dikarya</taxon>
        <taxon>Ascomycota</taxon>
        <taxon>Pezizomycotina</taxon>
        <taxon>Sordariomycetes</taxon>
        <taxon>Hypocreomycetidae</taxon>
        <taxon>Hypocreales</taxon>
        <taxon>Nectriaceae</taxon>
        <taxon>Fusarium</taxon>
        <taxon>Fusarium fujikuroi species complex</taxon>
    </lineage>
</organism>